<comment type="caution">
    <text evidence="1">The sequence shown here is derived from an EMBL/GenBank/DDBJ whole genome shotgun (WGS) entry which is preliminary data.</text>
</comment>
<evidence type="ECO:0000313" key="1">
    <source>
        <dbReference type="EMBL" id="MFG6489319.1"/>
    </source>
</evidence>
<keyword evidence="2" id="KW-1185">Reference proteome</keyword>
<reference evidence="1 2" key="1">
    <citation type="submission" date="2024-08" db="EMBL/GenBank/DDBJ databases">
        <authorList>
            <person name="Lu H."/>
        </authorList>
    </citation>
    <scope>NUCLEOTIDE SEQUENCE [LARGE SCALE GENOMIC DNA]</scope>
    <source>
        <strain evidence="1 2">BYS78W</strain>
    </source>
</reference>
<proteinExistence type="predicted"/>
<organism evidence="1 2">
    <name type="scientific">Pelomonas candidula</name>
    <dbReference type="NCBI Taxonomy" id="3299025"/>
    <lineage>
        <taxon>Bacteria</taxon>
        <taxon>Pseudomonadati</taxon>
        <taxon>Pseudomonadota</taxon>
        <taxon>Betaproteobacteria</taxon>
        <taxon>Burkholderiales</taxon>
        <taxon>Sphaerotilaceae</taxon>
        <taxon>Roseateles</taxon>
    </lineage>
</organism>
<sequence>MSRSAATSPGEEIDRRALFLRTLEEMRARIDGDQHDAIMLSALLRKLLIDGTPLLALVNRRFKQRVRFGVLLPRGPVALPSGPPEFWMVGDAIWPKVQGTFGPPAQVSLDEFLSMPIVLALGHKLTVRDVIHYGAHVHGAVHAGAPSSEKDRRMLAIEQWIGKVLKESRQPGFDAIATQLRSIGRVVVDSLGVLERSVQDSVLADS</sequence>
<name>A0ABW7HHC1_9BURK</name>
<protein>
    <recommendedName>
        <fullName evidence="3">GAF domain-containing protein</fullName>
    </recommendedName>
</protein>
<evidence type="ECO:0000313" key="2">
    <source>
        <dbReference type="Proteomes" id="UP001606134"/>
    </source>
</evidence>
<evidence type="ECO:0008006" key="3">
    <source>
        <dbReference type="Google" id="ProtNLM"/>
    </source>
</evidence>
<dbReference type="EMBL" id="JBIGIC010000012">
    <property type="protein sequence ID" value="MFG6489319.1"/>
    <property type="molecule type" value="Genomic_DNA"/>
</dbReference>
<dbReference type="Proteomes" id="UP001606134">
    <property type="component" value="Unassembled WGS sequence"/>
</dbReference>
<gene>
    <name evidence="1" type="ORF">ACG04R_21730</name>
</gene>
<accession>A0ABW7HHC1</accession>